<dbReference type="GO" id="GO:0006355">
    <property type="term" value="P:regulation of DNA-templated transcription"/>
    <property type="evidence" value="ECO:0007669"/>
    <property type="project" value="InterPro"/>
</dbReference>
<evidence type="ECO:0000256" key="3">
    <source>
        <dbReference type="ARBA" id="ARBA00023159"/>
    </source>
</evidence>
<dbReference type="InterPro" id="IPR007737">
    <property type="entry name" value="Mga_HTH"/>
</dbReference>
<evidence type="ECO:0000256" key="4">
    <source>
        <dbReference type="ARBA" id="ARBA00023163"/>
    </source>
</evidence>
<evidence type="ECO:0000313" key="10">
    <source>
        <dbReference type="Proteomes" id="UP000724783"/>
    </source>
</evidence>
<dbReference type="PANTHER" id="PTHR30185">
    <property type="entry name" value="CRYPTIC BETA-GLUCOSIDE BGL OPERON ANTITERMINATOR"/>
    <property type="match status" value="1"/>
</dbReference>
<gene>
    <name evidence="8" type="ORF">CS106_02285</name>
    <name evidence="9" type="ORF">CS106_15090</name>
</gene>
<keyword evidence="1" id="KW-0677">Repeat</keyword>
<evidence type="ECO:0000259" key="7">
    <source>
        <dbReference type="PROSITE" id="PS51372"/>
    </source>
</evidence>
<reference evidence="8" key="1">
    <citation type="submission" date="2018-06" db="EMBL/GenBank/DDBJ databases">
        <authorList>
            <consortium name="GenomeTrakr: Next Generation Sequencing Network for Food Pathogen Tracability"/>
        </authorList>
    </citation>
    <scope>NUCLEOTIDE SEQUENCE</scope>
    <source>
        <strain evidence="8">2009L-1297/TB0440</strain>
    </source>
</reference>
<dbReference type="SUPFAM" id="SSF55804">
    <property type="entry name" value="Phoshotransferase/anion transport protein"/>
    <property type="match status" value="1"/>
</dbReference>
<keyword evidence="4" id="KW-0804">Transcription</keyword>
<comment type="caution">
    <text evidence="8">The sequence shown here is derived from an EMBL/GenBank/DDBJ whole genome shotgun (WGS) entry which is preliminary data.</text>
</comment>
<dbReference type="EMBL" id="AAAWLI010000016">
    <property type="protein sequence ID" value="EAF3075755.1"/>
    <property type="molecule type" value="Genomic_DNA"/>
</dbReference>
<name>A0A9P1YJU6_LISMN</name>
<evidence type="ECO:0000256" key="2">
    <source>
        <dbReference type="ARBA" id="ARBA00023015"/>
    </source>
</evidence>
<dbReference type="Pfam" id="PF08279">
    <property type="entry name" value="HTH_11"/>
    <property type="match status" value="1"/>
</dbReference>
<dbReference type="InterPro" id="IPR011608">
    <property type="entry name" value="PRD"/>
</dbReference>
<dbReference type="InterPro" id="IPR050661">
    <property type="entry name" value="BglG_antiterminators"/>
</dbReference>
<evidence type="ECO:0000259" key="6">
    <source>
        <dbReference type="PROSITE" id="PS51094"/>
    </source>
</evidence>
<evidence type="ECO:0000256" key="1">
    <source>
        <dbReference type="ARBA" id="ARBA00022737"/>
    </source>
</evidence>
<dbReference type="PROSITE" id="PS51094">
    <property type="entry name" value="PTS_EIIA_TYPE_2"/>
    <property type="match status" value="1"/>
</dbReference>
<organism evidence="8 10">
    <name type="scientific">Listeria monocytogenes serotype 1/2a</name>
    <dbReference type="NCBI Taxonomy" id="1906951"/>
    <lineage>
        <taxon>Bacteria</taxon>
        <taxon>Bacillati</taxon>
        <taxon>Bacillota</taxon>
        <taxon>Bacilli</taxon>
        <taxon>Bacillales</taxon>
        <taxon>Listeriaceae</taxon>
        <taxon>Listeria</taxon>
    </lineage>
</organism>
<dbReference type="Gene3D" id="3.40.930.10">
    <property type="entry name" value="Mannitol-specific EII, Chain A"/>
    <property type="match status" value="1"/>
</dbReference>
<dbReference type="Pfam" id="PF00359">
    <property type="entry name" value="PTS_EIIA_2"/>
    <property type="match status" value="1"/>
</dbReference>
<feature type="domain" description="PRD" evidence="7">
    <location>
        <begin position="280"/>
        <end position="386"/>
    </location>
</feature>
<sequence length="632" mass="73579">MDTQKEILAYLHKQENKWVTSNELAAFCECTTRTIRNNIYKINEVTPNLINSTKQGYQINLNIPFEFQSESDVTERKSKLLLELIKNSTKGVDLFELADILYISEVTLKKDIQQLKNELKEADVKIVISKDRIKLIGKERAKRKYMISLLYEEGGYRESIKSRIQEMIEFVSIDKLQNIVKEVLAQESITTNQYSMMNIVLHYAISIVRIQQGNTLIETQKTLIRKHSKEYEISKKIAKILSEEYQIHFSEAETKQLGLLYVGLQNEQSANANHGELDQFVDKKIIDALKIVLANVEETYLIDLQNEQLFIKLAIHVQSLYYRSRYKAYTRNLSLLDIKTSYPVTFDIAVYISSLLQEKLAIDFNEDEISFIALHIGSFLESENRDYIRLEIGLLVDDYHDLRTNMLKKLRARFENEATIELIENEDYEENFDIILTTNRDVALEKAGSIFIHPLLTTKDIKKITSRIQTKKKILENNIRGQQIDRYIVRSLYSNQIDPSELTPAKIREQMISKMEKQTFVTPEFKEKVEKREQMAPTSFPSGIAIPHSIKNDALQSGVSIMTLQEPIYWNDVKVKIIALVAISKKDATEFNDFFEKFVEIVSEPINTKRLSMVESFEEFIRKLKMMMEESE</sequence>
<evidence type="ECO:0000313" key="9">
    <source>
        <dbReference type="EMBL" id="EAF3075755.1"/>
    </source>
</evidence>
<dbReference type="PANTHER" id="PTHR30185:SF12">
    <property type="entry name" value="TRANSCRIPTIONAL REGULATOR MANR"/>
    <property type="match status" value="1"/>
</dbReference>
<dbReference type="Pfam" id="PF00874">
    <property type="entry name" value="PRD"/>
    <property type="match status" value="2"/>
</dbReference>
<protein>
    <submittedName>
        <fullName evidence="8">PRD domain-containing protein</fullName>
    </submittedName>
</protein>
<dbReference type="InterPro" id="IPR036388">
    <property type="entry name" value="WH-like_DNA-bd_sf"/>
</dbReference>
<dbReference type="AlphaFoldDB" id="A0A9P1YJU6"/>
<evidence type="ECO:0000256" key="5">
    <source>
        <dbReference type="SAM" id="Coils"/>
    </source>
</evidence>
<dbReference type="Gene3D" id="1.10.1790.10">
    <property type="entry name" value="PRD domain"/>
    <property type="match status" value="2"/>
</dbReference>
<keyword evidence="2" id="KW-0805">Transcription regulation</keyword>
<dbReference type="EMBL" id="AAAWLI010000001">
    <property type="protein sequence ID" value="EAF3073277.1"/>
    <property type="molecule type" value="Genomic_DNA"/>
</dbReference>
<dbReference type="Proteomes" id="UP000724783">
    <property type="component" value="Unassembled WGS sequence"/>
</dbReference>
<dbReference type="InterPro" id="IPR013196">
    <property type="entry name" value="HTH_11"/>
</dbReference>
<evidence type="ECO:0000313" key="8">
    <source>
        <dbReference type="EMBL" id="EAF3073277.1"/>
    </source>
</evidence>
<dbReference type="InterPro" id="IPR016152">
    <property type="entry name" value="PTrfase/Anion_transptr"/>
</dbReference>
<dbReference type="InterPro" id="IPR036634">
    <property type="entry name" value="PRD_sf"/>
</dbReference>
<dbReference type="Gene3D" id="1.10.10.10">
    <property type="entry name" value="Winged helix-like DNA-binding domain superfamily/Winged helix DNA-binding domain"/>
    <property type="match status" value="2"/>
</dbReference>
<feature type="domain" description="PRD" evidence="7">
    <location>
        <begin position="164"/>
        <end position="271"/>
    </location>
</feature>
<accession>A0A9P1YJU6</accession>
<dbReference type="Pfam" id="PF05043">
    <property type="entry name" value="Mga"/>
    <property type="match status" value="1"/>
</dbReference>
<dbReference type="InterPro" id="IPR002178">
    <property type="entry name" value="PTS_EIIA_type-2_dom"/>
</dbReference>
<keyword evidence="5" id="KW-0175">Coiled coil</keyword>
<dbReference type="SUPFAM" id="SSF63520">
    <property type="entry name" value="PTS-regulatory domain, PRD"/>
    <property type="match status" value="2"/>
</dbReference>
<dbReference type="PROSITE" id="PS51372">
    <property type="entry name" value="PRD_2"/>
    <property type="match status" value="2"/>
</dbReference>
<feature type="domain" description="PTS EIIA type-2" evidence="6">
    <location>
        <begin position="486"/>
        <end position="627"/>
    </location>
</feature>
<proteinExistence type="predicted"/>
<keyword evidence="3" id="KW-0010">Activator</keyword>
<feature type="coiled-coil region" evidence="5">
    <location>
        <begin position="105"/>
        <end position="132"/>
    </location>
</feature>